<evidence type="ECO:0000256" key="5">
    <source>
        <dbReference type="SAM" id="Coils"/>
    </source>
</evidence>
<dbReference type="Pfam" id="PF00735">
    <property type="entry name" value="Septin"/>
    <property type="match status" value="1"/>
</dbReference>
<dbReference type="InterPro" id="IPR016491">
    <property type="entry name" value="Septin"/>
</dbReference>
<dbReference type="STRING" id="284593.Q6FY27"/>
<evidence type="ECO:0000256" key="1">
    <source>
        <dbReference type="ARBA" id="ARBA00004266"/>
    </source>
</evidence>
<organism evidence="8 9">
    <name type="scientific">Candida glabrata (strain ATCC 2001 / BCRC 20586 / JCM 3761 / NBRC 0622 / NRRL Y-65 / CBS 138)</name>
    <name type="common">Yeast</name>
    <name type="synonym">Nakaseomyces glabratus</name>
    <dbReference type="NCBI Taxonomy" id="284593"/>
    <lineage>
        <taxon>Eukaryota</taxon>
        <taxon>Fungi</taxon>
        <taxon>Dikarya</taxon>
        <taxon>Ascomycota</taxon>
        <taxon>Saccharomycotina</taxon>
        <taxon>Saccharomycetes</taxon>
        <taxon>Saccharomycetales</taxon>
        <taxon>Saccharomycetaceae</taxon>
        <taxon>Nakaseomyces</taxon>
    </lineage>
</organism>
<dbReference type="Gene3D" id="3.40.50.300">
    <property type="entry name" value="P-loop containing nucleotide triphosphate hydrolases"/>
    <property type="match status" value="1"/>
</dbReference>
<gene>
    <name evidence="7 8" type="ordered locus">CAGL0A02552g</name>
</gene>
<feature type="coiled-coil region" evidence="5">
    <location>
        <begin position="360"/>
        <end position="394"/>
    </location>
</feature>
<evidence type="ECO:0000313" key="8">
    <source>
        <dbReference type="EMBL" id="CAG57768.1"/>
    </source>
</evidence>
<dbReference type="Proteomes" id="UP000002428">
    <property type="component" value="Chromosome A"/>
</dbReference>
<name>Q6FY27_CANGA</name>
<dbReference type="RefSeq" id="XP_444875.1">
    <property type="nucleotide sequence ID" value="XM_444875.1"/>
</dbReference>
<dbReference type="OMA" id="EASHAEI"/>
<sequence length="396" mass="45528">MTMTTMTTMVGVAALPNQVFKKVHDAGSVFNMLVCGESGLGKTTFINTLFPGLKQRKGKKVSTEAVDIVRAQLTEKGFTMRFNVVDTPAFGDKVDNNRAWQPVVDFIDDQYDSYLRQEQQPFRDVRFDFRVHAVLYFIRPTAHGLKPLDIWTMKHLSQRCNLIPVISKADTLTAQELQLFKSRIRQVIEAQEIAIFTPPLDYTDGAEGAAGSLDEANAPALEHARQLIESMPFAIVGSEDRYDNGSGTMVLARKYPWGLVEVENDEHCDFRKLRALLLGTYMLDLITSTEQTHYENYRRTRLEGINRDEPNDSEKLASLTYKTPARKLSNNPKYKEEENALKSYFTEQVKAEEHRFRQWEQNIINERTKLNGDLEEIQAKVKRMEEEVRRLQARKH</sequence>
<evidence type="ECO:0000313" key="7">
    <source>
        <dbReference type="CGD" id="CAL0126803"/>
    </source>
</evidence>
<evidence type="ECO:0000313" key="9">
    <source>
        <dbReference type="Proteomes" id="UP000002428"/>
    </source>
</evidence>
<dbReference type="PROSITE" id="PS51719">
    <property type="entry name" value="G_SEPTIN"/>
    <property type="match status" value="1"/>
</dbReference>
<dbReference type="eggNOG" id="KOG2655">
    <property type="taxonomic scope" value="Eukaryota"/>
</dbReference>
<comment type="subcellular location">
    <subcellularLocation>
        <location evidence="1">Bud neck</location>
    </subcellularLocation>
</comment>
<dbReference type="PIRSF" id="PIRSF006698">
    <property type="entry name" value="Septin"/>
    <property type="match status" value="1"/>
</dbReference>
<dbReference type="CDD" id="cd01850">
    <property type="entry name" value="CDC_Septin"/>
    <property type="match status" value="1"/>
</dbReference>
<keyword evidence="2 4" id="KW-0547">Nucleotide-binding</keyword>
<evidence type="ECO:0000256" key="2">
    <source>
        <dbReference type="ARBA" id="ARBA00022741"/>
    </source>
</evidence>
<dbReference type="HOGENOM" id="CLU_017718_8_0_1"/>
<dbReference type="InterPro" id="IPR030379">
    <property type="entry name" value="G_SEPTIN_dom"/>
</dbReference>
<dbReference type="KEGG" id="cgr:2886309"/>
<dbReference type="SUPFAM" id="SSF52540">
    <property type="entry name" value="P-loop containing nucleoside triphosphate hydrolases"/>
    <property type="match status" value="1"/>
</dbReference>
<dbReference type="GO" id="GO:0005525">
    <property type="term" value="F:GTP binding"/>
    <property type="evidence" value="ECO:0007669"/>
    <property type="project" value="UniProtKB-KW"/>
</dbReference>
<accession>Q6FY27</accession>
<keyword evidence="3 4" id="KW-0342">GTP-binding</keyword>
<protein>
    <recommendedName>
        <fullName evidence="6">Septin-type G domain-containing protein</fullName>
    </recommendedName>
</protein>
<feature type="domain" description="Septin-type G" evidence="6">
    <location>
        <begin position="26"/>
        <end position="304"/>
    </location>
</feature>
<dbReference type="CGD" id="CAL0126803">
    <property type="gene designation" value="CAGL0A02552g"/>
</dbReference>
<dbReference type="InterPro" id="IPR027417">
    <property type="entry name" value="P-loop_NTPase"/>
</dbReference>
<dbReference type="EMBL" id="CR380947">
    <property type="protein sequence ID" value="CAG57768.1"/>
    <property type="molecule type" value="Genomic_DNA"/>
</dbReference>
<comment type="similarity">
    <text evidence="4">Belongs to the TRAFAC class TrmE-Era-EngA-EngB-Septin-like GTPase superfamily. Septin GTPase family.</text>
</comment>
<keyword evidence="9" id="KW-1185">Reference proteome</keyword>
<evidence type="ECO:0000256" key="4">
    <source>
        <dbReference type="RuleBase" id="RU004560"/>
    </source>
</evidence>
<dbReference type="GO" id="GO:0005935">
    <property type="term" value="C:cellular bud neck"/>
    <property type="evidence" value="ECO:0007669"/>
    <property type="project" value="UniProtKB-SubCell"/>
</dbReference>
<dbReference type="InParanoid" id="Q6FY27"/>
<dbReference type="PANTHER" id="PTHR18884">
    <property type="entry name" value="SEPTIN"/>
    <property type="match status" value="1"/>
</dbReference>
<reference evidence="8 9" key="1">
    <citation type="journal article" date="2004" name="Nature">
        <title>Genome evolution in yeasts.</title>
        <authorList>
            <consortium name="Genolevures"/>
            <person name="Dujon B."/>
            <person name="Sherman D."/>
            <person name="Fischer G."/>
            <person name="Durrens P."/>
            <person name="Casaregola S."/>
            <person name="Lafontaine I."/>
            <person name="de Montigny J."/>
            <person name="Marck C."/>
            <person name="Neuveglise C."/>
            <person name="Talla E."/>
            <person name="Goffard N."/>
            <person name="Frangeul L."/>
            <person name="Aigle M."/>
            <person name="Anthouard V."/>
            <person name="Babour A."/>
            <person name="Barbe V."/>
            <person name="Barnay S."/>
            <person name="Blanchin S."/>
            <person name="Beckerich J.M."/>
            <person name="Beyne E."/>
            <person name="Bleykasten C."/>
            <person name="Boisrame A."/>
            <person name="Boyer J."/>
            <person name="Cattolico L."/>
            <person name="Confanioleri F."/>
            <person name="de Daruvar A."/>
            <person name="Despons L."/>
            <person name="Fabre E."/>
            <person name="Fairhead C."/>
            <person name="Ferry-Dumazet H."/>
            <person name="Groppi A."/>
            <person name="Hantraye F."/>
            <person name="Hennequin C."/>
            <person name="Jauniaux N."/>
            <person name="Joyet P."/>
            <person name="Kachouri R."/>
            <person name="Kerrest A."/>
            <person name="Koszul R."/>
            <person name="Lemaire M."/>
            <person name="Lesur I."/>
            <person name="Ma L."/>
            <person name="Muller H."/>
            <person name="Nicaud J.M."/>
            <person name="Nikolski M."/>
            <person name="Oztas S."/>
            <person name="Ozier-Kalogeropoulos O."/>
            <person name="Pellenz S."/>
            <person name="Potier S."/>
            <person name="Richard G.F."/>
            <person name="Straub M.L."/>
            <person name="Suleau A."/>
            <person name="Swennene D."/>
            <person name="Tekaia F."/>
            <person name="Wesolowski-Louvel M."/>
            <person name="Westhof E."/>
            <person name="Wirth B."/>
            <person name="Zeniou-Meyer M."/>
            <person name="Zivanovic I."/>
            <person name="Bolotin-Fukuhara M."/>
            <person name="Thierry A."/>
            <person name="Bouchier C."/>
            <person name="Caudron B."/>
            <person name="Scarpelli C."/>
            <person name="Gaillardin C."/>
            <person name="Weissenbach J."/>
            <person name="Wincker P."/>
            <person name="Souciet J.L."/>
        </authorList>
    </citation>
    <scope>NUCLEOTIDE SEQUENCE [LARGE SCALE GENOMIC DNA]</scope>
    <source>
        <strain evidence="9">ATCC 2001 / BCRC 20586 / JCM 3761 / NBRC 0622 / NRRL Y-65 / CBS 138</strain>
    </source>
</reference>
<evidence type="ECO:0000259" key="6">
    <source>
        <dbReference type="PROSITE" id="PS51719"/>
    </source>
</evidence>
<keyword evidence="5" id="KW-0175">Coiled coil</keyword>
<proteinExistence type="inferred from homology"/>
<evidence type="ECO:0000256" key="3">
    <source>
        <dbReference type="ARBA" id="ARBA00023134"/>
    </source>
</evidence>
<dbReference type="GO" id="GO:0031105">
    <property type="term" value="C:septin complex"/>
    <property type="evidence" value="ECO:0007669"/>
    <property type="project" value="UniProtKB-ARBA"/>
</dbReference>
<dbReference type="VEuPathDB" id="FungiDB:CAGL0A02552g"/>
<dbReference type="AlphaFoldDB" id="Q6FY27"/>